<dbReference type="InterPro" id="IPR003439">
    <property type="entry name" value="ABC_transporter-like_ATP-bd"/>
</dbReference>
<evidence type="ECO:0000313" key="5">
    <source>
        <dbReference type="EMBL" id="WOJ97136.1"/>
    </source>
</evidence>
<dbReference type="SUPFAM" id="SSF52540">
    <property type="entry name" value="P-loop containing nucleoside triphosphate hydrolases"/>
    <property type="match status" value="1"/>
</dbReference>
<reference evidence="5 6" key="1">
    <citation type="submission" date="2023-10" db="EMBL/GenBank/DDBJ databases">
        <title>Two novel species belonging to the OM43/NOR5 clade.</title>
        <authorList>
            <person name="Park M."/>
        </authorList>
    </citation>
    <scope>NUCLEOTIDE SEQUENCE [LARGE SCALE GENOMIC DNA]</scope>
    <source>
        <strain evidence="5 6">IMCC45268</strain>
    </source>
</reference>
<dbReference type="RefSeq" id="WP_407327822.1">
    <property type="nucleotide sequence ID" value="NZ_CP136865.1"/>
</dbReference>
<dbReference type="PANTHER" id="PTHR42781:SF4">
    <property type="entry name" value="SPERMIDINE_PUTRESCINE IMPORT ATP-BINDING PROTEIN POTA"/>
    <property type="match status" value="1"/>
</dbReference>
<dbReference type="PANTHER" id="PTHR42781">
    <property type="entry name" value="SPERMIDINE/PUTRESCINE IMPORT ATP-BINDING PROTEIN POTA"/>
    <property type="match status" value="1"/>
</dbReference>
<dbReference type="InterPro" id="IPR003593">
    <property type="entry name" value="AAA+_ATPase"/>
</dbReference>
<keyword evidence="2" id="KW-0547">Nucleotide-binding</keyword>
<protein>
    <submittedName>
        <fullName evidence="5">ATP-binding cassette domain-containing protein</fullName>
    </submittedName>
</protein>
<evidence type="ECO:0000313" key="6">
    <source>
        <dbReference type="Proteomes" id="UP001626549"/>
    </source>
</evidence>
<sequence length="244" mass="26789">MHPLELSGVSKYFAGKAVIDDLSLSFSEGRVTALVGASGCGKSTVLKLCNGLLQPDVGVVRAFGEPLNYQNLGETRRRMGYAVQGTGLFPHMTAANNIAIGAKASGWSQQDIAVRIAELRTLMHLDEELLERYPHELSGGQQQRVGLSRAMMLRPRILLLDEPFAAIDPITRFDIHRQLQELLAVEPVTVLLVTHDMREAMFLAQQIVVMANGKIRVNEATDELHKQQPGLEPEALLNSLMATP</sequence>
<evidence type="ECO:0000256" key="2">
    <source>
        <dbReference type="ARBA" id="ARBA00022741"/>
    </source>
</evidence>
<gene>
    <name evidence="5" type="ORF">R0137_00850</name>
</gene>
<keyword evidence="1" id="KW-0813">Transport</keyword>
<keyword evidence="6" id="KW-1185">Reference proteome</keyword>
<dbReference type="InterPro" id="IPR027417">
    <property type="entry name" value="P-loop_NTPase"/>
</dbReference>
<dbReference type="PROSITE" id="PS00211">
    <property type="entry name" value="ABC_TRANSPORTER_1"/>
    <property type="match status" value="1"/>
</dbReference>
<keyword evidence="3 5" id="KW-0067">ATP-binding</keyword>
<dbReference type="PROSITE" id="PS50893">
    <property type="entry name" value="ABC_TRANSPORTER_2"/>
    <property type="match status" value="1"/>
</dbReference>
<dbReference type="Gene3D" id="3.40.50.300">
    <property type="entry name" value="P-loop containing nucleotide triphosphate hydrolases"/>
    <property type="match status" value="1"/>
</dbReference>
<name>A0ABZ0ICI2_9GAMM</name>
<evidence type="ECO:0000256" key="1">
    <source>
        <dbReference type="ARBA" id="ARBA00022448"/>
    </source>
</evidence>
<dbReference type="Pfam" id="PF00005">
    <property type="entry name" value="ABC_tran"/>
    <property type="match status" value="1"/>
</dbReference>
<dbReference type="InterPro" id="IPR050093">
    <property type="entry name" value="ABC_SmlMolc_Importer"/>
</dbReference>
<organism evidence="5 6">
    <name type="scientific">Congregibacter brevis</name>
    <dbReference type="NCBI Taxonomy" id="3081201"/>
    <lineage>
        <taxon>Bacteria</taxon>
        <taxon>Pseudomonadati</taxon>
        <taxon>Pseudomonadota</taxon>
        <taxon>Gammaproteobacteria</taxon>
        <taxon>Cellvibrionales</taxon>
        <taxon>Halieaceae</taxon>
        <taxon>Congregibacter</taxon>
    </lineage>
</organism>
<dbReference type="Proteomes" id="UP001626549">
    <property type="component" value="Chromosome"/>
</dbReference>
<evidence type="ECO:0000259" key="4">
    <source>
        <dbReference type="PROSITE" id="PS50893"/>
    </source>
</evidence>
<proteinExistence type="predicted"/>
<dbReference type="InterPro" id="IPR017871">
    <property type="entry name" value="ABC_transporter-like_CS"/>
</dbReference>
<evidence type="ECO:0000256" key="3">
    <source>
        <dbReference type="ARBA" id="ARBA00022840"/>
    </source>
</evidence>
<dbReference type="EMBL" id="CP136865">
    <property type="protein sequence ID" value="WOJ97136.1"/>
    <property type="molecule type" value="Genomic_DNA"/>
</dbReference>
<feature type="domain" description="ABC transporter" evidence="4">
    <location>
        <begin position="4"/>
        <end position="237"/>
    </location>
</feature>
<dbReference type="GO" id="GO:0005524">
    <property type="term" value="F:ATP binding"/>
    <property type="evidence" value="ECO:0007669"/>
    <property type="project" value="UniProtKB-KW"/>
</dbReference>
<accession>A0ABZ0ICI2</accession>
<dbReference type="SMART" id="SM00382">
    <property type="entry name" value="AAA"/>
    <property type="match status" value="1"/>
</dbReference>